<evidence type="ECO:0000256" key="2">
    <source>
        <dbReference type="ARBA" id="ARBA00022475"/>
    </source>
</evidence>
<evidence type="ECO:0000256" key="4">
    <source>
        <dbReference type="ARBA" id="ARBA00022989"/>
    </source>
</evidence>
<sequence length="479" mass="53093">MLPLYTRIFKNATFLAIAEAINRASSFVVGIWLARYLGADDFGRWTFVLSTLALFYIIADLGLSTLATRDIAQQREKSSHYLGNLLVIKLVLSLVAFLLVILTIPWLRDDARILTITYPLGLATLINALTQTLYVTFRAHEKMYWEAISKSISGITTIAVVGALIVARLGISPLGWGYALASLLVLGVTTVITWRFITTFTLRFDRDFVKYLAIETWPFALGTAFASVYRYIDSIMLGRLRELAEVGQYNAAYRIVDAMILGSTLAGVAIYPLLSRLAHHHQIDKLRHISARLTSLFATVTVPVVVLVILWSTTIMRWIYGNQYTAGTASLAILAGTALISYLNVVPVKLLQSTRHQRIPMYAAGLGTVVNITLNILLIPAYGMWGAAISTLCAYLAVFAILEILFFRVINRGRLGVIWRPLLAGLAMATAIYWMVLRGQNGLLASGLGLMVYILIGWPDIQALWQSVRRISASPENED</sequence>
<dbReference type="Proteomes" id="UP000035659">
    <property type="component" value="Chromosome"/>
</dbReference>
<feature type="transmembrane region" description="Helical" evidence="6">
    <location>
        <begin position="326"/>
        <end position="347"/>
    </location>
</feature>
<dbReference type="PANTHER" id="PTHR30250">
    <property type="entry name" value="PST FAMILY PREDICTED COLANIC ACID TRANSPORTER"/>
    <property type="match status" value="1"/>
</dbReference>
<gene>
    <name evidence="7" type="ORF">VE98_C0001G0437</name>
</gene>
<dbReference type="GO" id="GO:0005886">
    <property type="term" value="C:plasma membrane"/>
    <property type="evidence" value="ECO:0007669"/>
    <property type="project" value="UniProtKB-SubCell"/>
</dbReference>
<feature type="transmembrane region" description="Helical" evidence="6">
    <location>
        <begin position="295"/>
        <end position="320"/>
    </location>
</feature>
<feature type="transmembrane region" description="Helical" evidence="6">
    <location>
        <begin position="147"/>
        <end position="170"/>
    </location>
</feature>
<evidence type="ECO:0000256" key="1">
    <source>
        <dbReference type="ARBA" id="ARBA00004651"/>
    </source>
</evidence>
<feature type="transmembrane region" description="Helical" evidence="6">
    <location>
        <begin position="209"/>
        <end position="232"/>
    </location>
</feature>
<proteinExistence type="predicted"/>
<dbReference type="InterPro" id="IPR050833">
    <property type="entry name" value="Poly_Biosynth_Transport"/>
</dbReference>
<evidence type="ECO:0000256" key="6">
    <source>
        <dbReference type="SAM" id="Phobius"/>
    </source>
</evidence>
<dbReference type="KEGG" id="bgw:VE98_C0001G0437"/>
<evidence type="ECO:0000313" key="8">
    <source>
        <dbReference type="Proteomes" id="UP000035659"/>
    </source>
</evidence>
<feature type="transmembrane region" description="Helical" evidence="6">
    <location>
        <begin position="385"/>
        <end position="406"/>
    </location>
</feature>
<evidence type="ECO:0000313" key="7">
    <source>
        <dbReference type="EMBL" id="AKM84891.1"/>
    </source>
</evidence>
<dbReference type="CDD" id="cd13128">
    <property type="entry name" value="MATE_Wzx_like"/>
    <property type="match status" value="1"/>
</dbReference>
<dbReference type="InterPro" id="IPR002797">
    <property type="entry name" value="Polysacc_synth"/>
</dbReference>
<name>A0A0G4BAJ3_UNCK3</name>
<feature type="transmembrane region" description="Helical" evidence="6">
    <location>
        <begin position="45"/>
        <end position="66"/>
    </location>
</feature>
<feature type="transmembrane region" description="Helical" evidence="6">
    <location>
        <begin position="12"/>
        <end position="33"/>
    </location>
</feature>
<dbReference type="STRING" id="1620412.VE98_C0001G0437"/>
<reference evidence="7 8" key="1">
    <citation type="journal article" date="2015" name="Nature">
        <title>rRNA introns, odd ribosomes, and small enigmatic genomes across a large radiation of phyla.</title>
        <authorList>
            <person name="Brown C.T."/>
            <person name="Hug L.A."/>
            <person name="Thomas B.C."/>
            <person name="Sharon I."/>
            <person name="Castelle C.J."/>
            <person name="Singh A."/>
            <person name="Wilkins M.J."/>
            <person name="Williams K.H."/>
            <person name="Banfield J.F."/>
        </authorList>
    </citation>
    <scope>NUCLEOTIDE SEQUENCE [LARGE SCALE GENOMIC DNA]</scope>
</reference>
<feature type="transmembrane region" description="Helical" evidence="6">
    <location>
        <begin position="252"/>
        <end position="274"/>
    </location>
</feature>
<keyword evidence="3 6" id="KW-0812">Transmembrane</keyword>
<accession>A0A0G4BAJ3</accession>
<comment type="subcellular location">
    <subcellularLocation>
        <location evidence="1">Cell membrane</location>
        <topology evidence="1">Multi-pass membrane protein</topology>
    </subcellularLocation>
</comment>
<keyword evidence="4 6" id="KW-1133">Transmembrane helix</keyword>
<evidence type="ECO:0000256" key="3">
    <source>
        <dbReference type="ARBA" id="ARBA00022692"/>
    </source>
</evidence>
<feature type="transmembrane region" description="Helical" evidence="6">
    <location>
        <begin position="442"/>
        <end position="461"/>
    </location>
</feature>
<dbReference type="EMBL" id="CP011216">
    <property type="protein sequence ID" value="AKM84891.1"/>
    <property type="molecule type" value="Genomic_DNA"/>
</dbReference>
<organism evidence="7 8">
    <name type="scientific">candidate division Kazan bacterium GW2011_GWA1_50_15</name>
    <dbReference type="NCBI Taxonomy" id="1620412"/>
    <lineage>
        <taxon>Bacteria</taxon>
        <taxon>Bacteria division Kazan-3B-28</taxon>
    </lineage>
</organism>
<keyword evidence="5 6" id="KW-0472">Membrane</keyword>
<feature type="transmembrane region" description="Helical" evidence="6">
    <location>
        <begin position="418"/>
        <end position="436"/>
    </location>
</feature>
<feature type="transmembrane region" description="Helical" evidence="6">
    <location>
        <begin position="176"/>
        <end position="197"/>
    </location>
</feature>
<feature type="transmembrane region" description="Helical" evidence="6">
    <location>
        <begin position="359"/>
        <end position="379"/>
    </location>
</feature>
<feature type="transmembrane region" description="Helical" evidence="6">
    <location>
        <begin position="86"/>
        <end position="107"/>
    </location>
</feature>
<dbReference type="PANTHER" id="PTHR30250:SF11">
    <property type="entry name" value="O-ANTIGEN TRANSPORTER-RELATED"/>
    <property type="match status" value="1"/>
</dbReference>
<evidence type="ECO:0000256" key="5">
    <source>
        <dbReference type="ARBA" id="ARBA00023136"/>
    </source>
</evidence>
<dbReference type="AlphaFoldDB" id="A0A0G4BAJ3"/>
<keyword evidence="2" id="KW-1003">Cell membrane</keyword>
<dbReference type="Pfam" id="PF01943">
    <property type="entry name" value="Polysacc_synt"/>
    <property type="match status" value="1"/>
</dbReference>
<feature type="transmembrane region" description="Helical" evidence="6">
    <location>
        <begin position="113"/>
        <end position="135"/>
    </location>
</feature>
<protein>
    <submittedName>
        <fullName evidence="7">Polysaccharide biosynthesis protein</fullName>
    </submittedName>
</protein>